<feature type="transmembrane region" description="Helical" evidence="6">
    <location>
        <begin position="59"/>
        <end position="80"/>
    </location>
</feature>
<evidence type="ECO:0000259" key="7">
    <source>
        <dbReference type="PROSITE" id="PS50850"/>
    </source>
</evidence>
<keyword evidence="3 6" id="KW-0812">Transmembrane</keyword>
<feature type="transmembrane region" description="Helical" evidence="6">
    <location>
        <begin position="173"/>
        <end position="193"/>
    </location>
</feature>
<evidence type="ECO:0000256" key="4">
    <source>
        <dbReference type="ARBA" id="ARBA00022989"/>
    </source>
</evidence>
<accession>A0ABY2FQJ7</accession>
<dbReference type="Proteomes" id="UP000295060">
    <property type="component" value="Unassembled WGS sequence"/>
</dbReference>
<dbReference type="InterPro" id="IPR036259">
    <property type="entry name" value="MFS_trans_sf"/>
</dbReference>
<dbReference type="PANTHER" id="PTHR43124">
    <property type="entry name" value="PURINE EFFLUX PUMP PBUE"/>
    <property type="match status" value="1"/>
</dbReference>
<feature type="transmembrane region" description="Helical" evidence="6">
    <location>
        <begin position="21"/>
        <end position="39"/>
    </location>
</feature>
<feature type="domain" description="Major facilitator superfamily (MFS) profile" evidence="7">
    <location>
        <begin position="17"/>
        <end position="394"/>
    </location>
</feature>
<feature type="transmembrane region" description="Helical" evidence="6">
    <location>
        <begin position="305"/>
        <end position="328"/>
    </location>
</feature>
<feature type="transmembrane region" description="Helical" evidence="6">
    <location>
        <begin position="144"/>
        <end position="167"/>
    </location>
</feature>
<dbReference type="Gene3D" id="1.20.1250.20">
    <property type="entry name" value="MFS general substrate transporter like domains"/>
    <property type="match status" value="2"/>
</dbReference>
<dbReference type="SUPFAM" id="SSF103473">
    <property type="entry name" value="MFS general substrate transporter"/>
    <property type="match status" value="1"/>
</dbReference>
<reference evidence="8 9" key="1">
    <citation type="submission" date="2019-03" db="EMBL/GenBank/DDBJ databases">
        <title>Genomic Encyclopedia of Type Strains, Phase III (KMG-III): the genomes of soil and plant-associated and newly described type strains.</title>
        <authorList>
            <person name="Whitman W."/>
        </authorList>
    </citation>
    <scope>NUCLEOTIDE SEQUENCE [LARGE SCALE GENOMIC DNA]</scope>
    <source>
        <strain evidence="8 9">VKMAc-2574</strain>
    </source>
</reference>
<feature type="transmembrane region" description="Helical" evidence="6">
    <location>
        <begin position="340"/>
        <end position="362"/>
    </location>
</feature>
<comment type="caution">
    <text evidence="8">The sequence shown here is derived from an EMBL/GenBank/DDBJ whole genome shotgun (WGS) entry which is preliminary data.</text>
</comment>
<evidence type="ECO:0000256" key="1">
    <source>
        <dbReference type="ARBA" id="ARBA00004651"/>
    </source>
</evidence>
<name>A0ABY2FQJ7_9ACTN</name>
<dbReference type="InterPro" id="IPR050189">
    <property type="entry name" value="MFS_Efflux_Transporters"/>
</dbReference>
<dbReference type="InterPro" id="IPR010645">
    <property type="entry name" value="MFS_4"/>
</dbReference>
<evidence type="ECO:0000313" key="9">
    <source>
        <dbReference type="Proteomes" id="UP000295060"/>
    </source>
</evidence>
<dbReference type="PANTHER" id="PTHR43124:SF3">
    <property type="entry name" value="CHLORAMPHENICOL EFFLUX PUMP RV0191"/>
    <property type="match status" value="1"/>
</dbReference>
<feature type="transmembrane region" description="Helical" evidence="6">
    <location>
        <begin position="111"/>
        <end position="132"/>
    </location>
</feature>
<gene>
    <name evidence="8" type="ORF">EV137_2758</name>
</gene>
<sequence>MSEAAARPGASVRNGHVLRTVVPGVAMIAVTFGFARYGYGLLLPQMQADLGITPRAAGLTASAGYASYLIANLSVIWMTVRLGPRWPIGLAAALAAIGMTIVAAAGTSLAAQVGVVVAGTAAGLAFPPYADIVDQHVPAARRALVWSTISSGTGWGVAIGGPVAIGLGEDWRLAWLVFVVLAVGAGVLATVCAPSRGRDSRRPQVPQLSWTWFVCPKSRPLLLSSVLIGAGSAVWWTFSVEALHTAGLAAGEAKSAYAVCGAASLLASLSGSVVDRIGLRNSYLGACALLTAALVLIAVGARQFIIALLAAALFGAFYSAVVATQGIWSAHVFASRPSAGLAAVNTALTIGTIAGPAAAGLLINRSGYPATLLAAASVVAISVVFCPPSARRREILAAHRCRATPIRD</sequence>
<evidence type="ECO:0000256" key="5">
    <source>
        <dbReference type="ARBA" id="ARBA00023136"/>
    </source>
</evidence>
<feature type="transmembrane region" description="Helical" evidence="6">
    <location>
        <begin position="221"/>
        <end position="243"/>
    </location>
</feature>
<keyword evidence="9" id="KW-1185">Reference proteome</keyword>
<feature type="transmembrane region" description="Helical" evidence="6">
    <location>
        <begin position="368"/>
        <end position="386"/>
    </location>
</feature>
<protein>
    <submittedName>
        <fullName evidence="8">MFS family arabinose efflux permease</fullName>
    </submittedName>
</protein>
<keyword evidence="4 6" id="KW-1133">Transmembrane helix</keyword>
<dbReference type="InterPro" id="IPR020846">
    <property type="entry name" value="MFS_dom"/>
</dbReference>
<evidence type="ECO:0000256" key="3">
    <source>
        <dbReference type="ARBA" id="ARBA00022692"/>
    </source>
</evidence>
<organism evidence="8 9">
    <name type="scientific">Kribbella pratensis</name>
    <dbReference type="NCBI Taxonomy" id="2512112"/>
    <lineage>
        <taxon>Bacteria</taxon>
        <taxon>Bacillati</taxon>
        <taxon>Actinomycetota</taxon>
        <taxon>Actinomycetes</taxon>
        <taxon>Propionibacteriales</taxon>
        <taxon>Kribbellaceae</taxon>
        <taxon>Kribbella</taxon>
    </lineage>
</organism>
<dbReference type="PROSITE" id="PS50850">
    <property type="entry name" value="MFS"/>
    <property type="match status" value="1"/>
</dbReference>
<evidence type="ECO:0000313" key="8">
    <source>
        <dbReference type="EMBL" id="TDW95416.1"/>
    </source>
</evidence>
<evidence type="ECO:0000256" key="2">
    <source>
        <dbReference type="ARBA" id="ARBA00022475"/>
    </source>
</evidence>
<keyword evidence="5 6" id="KW-0472">Membrane</keyword>
<evidence type="ECO:0000256" key="6">
    <source>
        <dbReference type="SAM" id="Phobius"/>
    </source>
</evidence>
<proteinExistence type="predicted"/>
<feature type="transmembrane region" description="Helical" evidence="6">
    <location>
        <begin position="87"/>
        <end position="105"/>
    </location>
</feature>
<keyword evidence="2" id="KW-1003">Cell membrane</keyword>
<feature type="transmembrane region" description="Helical" evidence="6">
    <location>
        <begin position="281"/>
        <end position="299"/>
    </location>
</feature>
<dbReference type="Pfam" id="PF06779">
    <property type="entry name" value="MFS_4"/>
    <property type="match status" value="1"/>
</dbReference>
<dbReference type="EMBL" id="SODU01000001">
    <property type="protein sequence ID" value="TDW95416.1"/>
    <property type="molecule type" value="Genomic_DNA"/>
</dbReference>
<comment type="subcellular location">
    <subcellularLocation>
        <location evidence="1">Cell membrane</location>
        <topology evidence="1">Multi-pass membrane protein</topology>
    </subcellularLocation>
</comment>
<feature type="transmembrane region" description="Helical" evidence="6">
    <location>
        <begin position="255"/>
        <end position="274"/>
    </location>
</feature>